<dbReference type="SUPFAM" id="SSF55961">
    <property type="entry name" value="Bet v1-like"/>
    <property type="match status" value="1"/>
</dbReference>
<dbReference type="CDD" id="cd07821">
    <property type="entry name" value="PYR_PYL_RCAR_like"/>
    <property type="match status" value="1"/>
</dbReference>
<proteinExistence type="predicted"/>
<dbReference type="Gene3D" id="3.30.530.20">
    <property type="match status" value="1"/>
</dbReference>
<sequence>MGTQEIDVQVHSAAQPAAVYALLRDGSTWPTWSPIERFALERPSSPEPESVGAIRNFFTGKYKMREEVVELVPDKRFSYALLEGLPLTGYRAVVDLTPAADGGTDIRWHTTFKCKIPGMGFMYRRGLHKLTRTVAHGLADHAAKS</sequence>
<accession>A0ABS4TCX2</accession>
<protein>
    <submittedName>
        <fullName evidence="1">Uncharacterized protein YndB with AHSA1/START domain</fullName>
    </submittedName>
</protein>
<dbReference type="EMBL" id="JAGINW010000001">
    <property type="protein sequence ID" value="MBP2322189.1"/>
    <property type="molecule type" value="Genomic_DNA"/>
</dbReference>
<reference evidence="1 2" key="1">
    <citation type="submission" date="2021-03" db="EMBL/GenBank/DDBJ databases">
        <title>Sequencing the genomes of 1000 actinobacteria strains.</title>
        <authorList>
            <person name="Klenk H.-P."/>
        </authorList>
    </citation>
    <scope>NUCLEOTIDE SEQUENCE [LARGE SCALE GENOMIC DNA]</scope>
    <source>
        <strain evidence="1 2">DSM 46670</strain>
    </source>
</reference>
<dbReference type="InterPro" id="IPR019587">
    <property type="entry name" value="Polyketide_cyclase/dehydratase"/>
</dbReference>
<dbReference type="Proteomes" id="UP001519332">
    <property type="component" value="Unassembled WGS sequence"/>
</dbReference>
<organism evidence="1 2">
    <name type="scientific">Kibdelosporangium banguiense</name>
    <dbReference type="NCBI Taxonomy" id="1365924"/>
    <lineage>
        <taxon>Bacteria</taxon>
        <taxon>Bacillati</taxon>
        <taxon>Actinomycetota</taxon>
        <taxon>Actinomycetes</taxon>
        <taxon>Pseudonocardiales</taxon>
        <taxon>Pseudonocardiaceae</taxon>
        <taxon>Kibdelosporangium</taxon>
    </lineage>
</organism>
<dbReference type="Pfam" id="PF10604">
    <property type="entry name" value="Polyketide_cyc2"/>
    <property type="match status" value="1"/>
</dbReference>
<keyword evidence="2" id="KW-1185">Reference proteome</keyword>
<evidence type="ECO:0000313" key="1">
    <source>
        <dbReference type="EMBL" id="MBP2322189.1"/>
    </source>
</evidence>
<dbReference type="InterPro" id="IPR023393">
    <property type="entry name" value="START-like_dom_sf"/>
</dbReference>
<dbReference type="RefSeq" id="WP_307855071.1">
    <property type="nucleotide sequence ID" value="NZ_JAGINW010000001.1"/>
</dbReference>
<comment type="caution">
    <text evidence="1">The sequence shown here is derived from an EMBL/GenBank/DDBJ whole genome shotgun (WGS) entry which is preliminary data.</text>
</comment>
<gene>
    <name evidence="1" type="ORF">JOF56_002574</name>
</gene>
<name>A0ABS4TCX2_9PSEU</name>
<evidence type="ECO:0000313" key="2">
    <source>
        <dbReference type="Proteomes" id="UP001519332"/>
    </source>
</evidence>